<dbReference type="GO" id="GO:0001665">
    <property type="term" value="F:alpha-N-acetylgalactosaminide alpha-2,6-sialyltransferase activity"/>
    <property type="evidence" value="ECO:0007669"/>
    <property type="project" value="UniProtKB-EC"/>
</dbReference>
<keyword evidence="5" id="KW-0808">Transferase</keyword>
<dbReference type="PANTHER" id="PTHR45941">
    <property type="entry name" value="ALPHA-N-ACETYLGALACTOSAMINIDE ALPHA-2,6-SIALYLTRANSFERASE 2-LIKE-RELATED"/>
    <property type="match status" value="1"/>
</dbReference>
<evidence type="ECO:0000256" key="8">
    <source>
        <dbReference type="ARBA" id="ARBA00022989"/>
    </source>
</evidence>
<evidence type="ECO:0000313" key="18">
    <source>
        <dbReference type="Ensembl" id="ENSEBUP00000010001.1"/>
    </source>
</evidence>
<name>A0A8C4WSV2_EPTBU</name>
<evidence type="ECO:0000313" key="19">
    <source>
        <dbReference type="Proteomes" id="UP000694388"/>
    </source>
</evidence>
<comment type="catalytic activity">
    <reaction evidence="13">
        <text>a beta-D-galactosyl-(1-&gt;3)-N-acetyl-alpha-D-galactosaminyl derivative + CMP-N-acetyl-beta-neuraminate = a beta-D-galactosyl-(1-&gt;3)-[N-acetyl-alpha-neuraminyl-(2-&gt;6)]-N-acetyl-alpha-D-galactosaminyl derivative + CMP + H(+)</text>
        <dbReference type="Rhea" id="RHEA:11136"/>
        <dbReference type="ChEBI" id="CHEBI:15378"/>
        <dbReference type="ChEBI" id="CHEBI:57812"/>
        <dbReference type="ChEBI" id="CHEBI:60377"/>
        <dbReference type="ChEBI" id="CHEBI:133470"/>
        <dbReference type="ChEBI" id="CHEBI:140764"/>
        <dbReference type="EC" id="2.4.3.3"/>
    </reaction>
    <physiologicalReaction direction="left-to-right" evidence="13">
        <dbReference type="Rhea" id="RHEA:11137"/>
    </physiologicalReaction>
</comment>
<accession>A0A8C4WSV2</accession>
<evidence type="ECO:0000256" key="13">
    <source>
        <dbReference type="ARBA" id="ARBA00036348"/>
    </source>
</evidence>
<dbReference type="Proteomes" id="UP000694388">
    <property type="component" value="Unplaced"/>
</dbReference>
<keyword evidence="6 17" id="KW-0812">Transmembrane</keyword>
<dbReference type="GO" id="GO:0000139">
    <property type="term" value="C:Golgi membrane"/>
    <property type="evidence" value="ECO:0007669"/>
    <property type="project" value="UniProtKB-SubCell"/>
</dbReference>
<dbReference type="AlphaFoldDB" id="A0A8C4WSV2"/>
<dbReference type="GeneTree" id="ENSGT00940000164863"/>
<keyword evidence="9" id="KW-0333">Golgi apparatus</keyword>
<comment type="subcellular location">
    <subcellularLocation>
        <location evidence="1">Golgi apparatus membrane</location>
        <topology evidence="1">Single-pass type II membrane protein</topology>
    </subcellularLocation>
</comment>
<reference evidence="18" key="2">
    <citation type="submission" date="2025-09" db="UniProtKB">
        <authorList>
            <consortium name="Ensembl"/>
        </authorList>
    </citation>
    <scope>IDENTIFICATION</scope>
</reference>
<evidence type="ECO:0000256" key="10">
    <source>
        <dbReference type="ARBA" id="ARBA00023136"/>
    </source>
</evidence>
<proteinExistence type="inferred from homology"/>
<reference evidence="18" key="1">
    <citation type="submission" date="2025-08" db="UniProtKB">
        <authorList>
            <consortium name="Ensembl"/>
        </authorList>
    </citation>
    <scope>IDENTIFICATION</scope>
</reference>
<evidence type="ECO:0000256" key="15">
    <source>
        <dbReference type="ARBA" id="ARBA00050664"/>
    </source>
</evidence>
<evidence type="ECO:0000256" key="6">
    <source>
        <dbReference type="ARBA" id="ARBA00022692"/>
    </source>
</evidence>
<dbReference type="Ensembl" id="ENSEBUT00000010538.1">
    <property type="protein sequence ID" value="ENSEBUP00000010001.1"/>
    <property type="gene ID" value="ENSEBUG00000006423.1"/>
</dbReference>
<evidence type="ECO:0000256" key="11">
    <source>
        <dbReference type="ARBA" id="ARBA00023157"/>
    </source>
</evidence>
<sequence>MVPISTCHMSTKHLLILNSFVFIILGIYFFNIFYISSMPNRVSKKQIDDNEKYDIIPTMPSDTQMDKNKNQPKTMSSWLGDSYGSEEPLYARSTCPTPLQNRLEKLDWPGGKFLPSVPVLLWSRHATPEVYARLVPHKRSMGWEGRKFSDISEALLLLKEKENRVLLDWPPTKQPQDKHCITCAVVGNGGILRKSAQGKNIDAHDYVFRMNGAIIKGYEQDVGIRTTHYFFSRNSLGNSKGMFKKAGFTLPPISNVSALGFLTENYNNFSSYYCDRTYTKFMHYADHSFNQEKALWQRLHDAGVLQLFTRRDSPVWLATP</sequence>
<evidence type="ECO:0000256" key="9">
    <source>
        <dbReference type="ARBA" id="ARBA00023034"/>
    </source>
</evidence>
<evidence type="ECO:0000256" key="4">
    <source>
        <dbReference type="ARBA" id="ARBA00022676"/>
    </source>
</evidence>
<keyword evidence="12" id="KW-0325">Glycoprotein</keyword>
<evidence type="ECO:0000256" key="5">
    <source>
        <dbReference type="ARBA" id="ARBA00022679"/>
    </source>
</evidence>
<dbReference type="InterPro" id="IPR038578">
    <property type="entry name" value="GT29-like_sf"/>
</dbReference>
<evidence type="ECO:0000256" key="14">
    <source>
        <dbReference type="ARBA" id="ARBA00039109"/>
    </source>
</evidence>
<feature type="transmembrane region" description="Helical" evidence="17">
    <location>
        <begin position="15"/>
        <end position="35"/>
    </location>
</feature>
<dbReference type="Gene3D" id="3.90.1480.20">
    <property type="entry name" value="Glycosyl transferase family 29"/>
    <property type="match status" value="2"/>
</dbReference>
<evidence type="ECO:0000256" key="2">
    <source>
        <dbReference type="ARBA" id="ARBA00004922"/>
    </source>
</evidence>
<evidence type="ECO:0000256" key="17">
    <source>
        <dbReference type="SAM" id="Phobius"/>
    </source>
</evidence>
<evidence type="ECO:0000256" key="16">
    <source>
        <dbReference type="ARBA" id="ARBA00052285"/>
    </source>
</evidence>
<comment type="pathway">
    <text evidence="2">Protein modification; protein glycosylation.</text>
</comment>
<comment type="catalytic activity">
    <reaction evidence="15">
        <text>a 3-O-[N-acetyl-alpha-neuraminyl-(2-&gt;3)-beta-D-galactosyl-(1-&gt;3)-N-acetyl-alpha-D-galactosaminyl]-L-threonyl-[protein] + CMP-N-acetyl-beta-neuraminate = a 3-O-{alpha-Neu5Ac-(2-&gt;3)-beta-D-Gal-(1-&gt;3)-[alpha-Neu5Ac-(2-&gt;6)]-alpha-D-GalNAc}-L-threonyl-[protein] + CMP + H(+)</text>
        <dbReference type="Rhea" id="RHEA:81659"/>
        <dbReference type="Rhea" id="RHEA-COMP:14417"/>
        <dbReference type="Rhea" id="RHEA-COMP:16763"/>
        <dbReference type="ChEBI" id="CHEBI:15378"/>
        <dbReference type="ChEBI" id="CHEBI:57812"/>
        <dbReference type="ChEBI" id="CHEBI:60377"/>
        <dbReference type="ChEBI" id="CHEBI:139598"/>
        <dbReference type="ChEBI" id="CHEBI:156398"/>
    </reaction>
    <physiologicalReaction direction="left-to-right" evidence="15">
        <dbReference type="Rhea" id="RHEA:81660"/>
    </physiologicalReaction>
</comment>
<protein>
    <recommendedName>
        <fullName evidence="14">alpha-N-acetylgalactosaminide alpha-2,6-sialyltransferase</fullName>
        <ecNumber evidence="14">2.4.3.3</ecNumber>
    </recommendedName>
</protein>
<comment type="catalytic activity">
    <reaction evidence="16">
        <text>a 3-O-[N-acetyl-alpha-D-galactosaminyl]-L-threonyl-[protein] + CMP-N-acetyl-beta-neuraminate = a 3-O-[N-acetyl-alpha-neuraminosyl-(2-&gt;6)-N-acetyl-alpha-D-galactosaminyl]-L-threonyl-[protein] + CMP + H(+)</text>
        <dbReference type="Rhea" id="RHEA:81643"/>
        <dbReference type="Rhea" id="RHEA-COMP:11689"/>
        <dbReference type="Rhea" id="RHEA-COMP:19720"/>
        <dbReference type="ChEBI" id="CHEBI:15378"/>
        <dbReference type="ChEBI" id="CHEBI:57812"/>
        <dbReference type="ChEBI" id="CHEBI:60377"/>
        <dbReference type="ChEBI" id="CHEBI:87075"/>
        <dbReference type="ChEBI" id="CHEBI:231970"/>
    </reaction>
    <physiologicalReaction direction="left-to-right" evidence="16">
        <dbReference type="Rhea" id="RHEA:81644"/>
    </physiologicalReaction>
</comment>
<keyword evidence="10 17" id="KW-0472">Membrane</keyword>
<evidence type="ECO:0000256" key="7">
    <source>
        <dbReference type="ARBA" id="ARBA00022968"/>
    </source>
</evidence>
<dbReference type="PANTHER" id="PTHR45941:SF2">
    <property type="entry name" value="ALPHA-N-ACETYLGALACTOSAMINIDE ALPHA-2,6-SIALYLTRANSFERASE 2-LIKE"/>
    <property type="match status" value="1"/>
</dbReference>
<keyword evidence="11" id="KW-1015">Disulfide bond</keyword>
<comment type="similarity">
    <text evidence="3">Belongs to the glycosyltransferase 29 family.</text>
</comment>
<evidence type="ECO:0000256" key="3">
    <source>
        <dbReference type="ARBA" id="ARBA00006003"/>
    </source>
</evidence>
<keyword evidence="8 17" id="KW-1133">Transmembrane helix</keyword>
<dbReference type="Pfam" id="PF00777">
    <property type="entry name" value="Glyco_transf_29"/>
    <property type="match status" value="2"/>
</dbReference>
<evidence type="ECO:0000256" key="12">
    <source>
        <dbReference type="ARBA" id="ARBA00023180"/>
    </source>
</evidence>
<dbReference type="InterPro" id="IPR001675">
    <property type="entry name" value="Glyco_trans_29"/>
</dbReference>
<dbReference type="EC" id="2.4.3.3" evidence="14"/>
<keyword evidence="19" id="KW-1185">Reference proteome</keyword>
<keyword evidence="7" id="KW-0735">Signal-anchor</keyword>
<keyword evidence="4" id="KW-0328">Glycosyltransferase</keyword>
<evidence type="ECO:0000256" key="1">
    <source>
        <dbReference type="ARBA" id="ARBA00004323"/>
    </source>
</evidence>
<organism evidence="18 19">
    <name type="scientific">Eptatretus burgeri</name>
    <name type="common">Inshore hagfish</name>
    <dbReference type="NCBI Taxonomy" id="7764"/>
    <lineage>
        <taxon>Eukaryota</taxon>
        <taxon>Metazoa</taxon>
        <taxon>Chordata</taxon>
        <taxon>Craniata</taxon>
        <taxon>Vertebrata</taxon>
        <taxon>Cyclostomata</taxon>
        <taxon>Myxini</taxon>
        <taxon>Myxiniformes</taxon>
        <taxon>Myxinidae</taxon>
        <taxon>Eptatretinae</taxon>
        <taxon>Eptatretus</taxon>
    </lineage>
</organism>